<dbReference type="Proteomes" id="UP001055879">
    <property type="component" value="Linkage Group LG16"/>
</dbReference>
<evidence type="ECO:0000313" key="1">
    <source>
        <dbReference type="EMBL" id="KAI3670084.1"/>
    </source>
</evidence>
<comment type="caution">
    <text evidence="1">The sequence shown here is derived from an EMBL/GenBank/DDBJ whole genome shotgun (WGS) entry which is preliminary data.</text>
</comment>
<name>A0ACB8XTI9_ARCLA</name>
<evidence type="ECO:0000313" key="2">
    <source>
        <dbReference type="Proteomes" id="UP001055879"/>
    </source>
</evidence>
<gene>
    <name evidence="1" type="ORF">L6452_41702</name>
</gene>
<organism evidence="1 2">
    <name type="scientific">Arctium lappa</name>
    <name type="common">Greater burdock</name>
    <name type="synonym">Lappa major</name>
    <dbReference type="NCBI Taxonomy" id="4217"/>
    <lineage>
        <taxon>Eukaryota</taxon>
        <taxon>Viridiplantae</taxon>
        <taxon>Streptophyta</taxon>
        <taxon>Embryophyta</taxon>
        <taxon>Tracheophyta</taxon>
        <taxon>Spermatophyta</taxon>
        <taxon>Magnoliopsida</taxon>
        <taxon>eudicotyledons</taxon>
        <taxon>Gunneridae</taxon>
        <taxon>Pentapetalae</taxon>
        <taxon>asterids</taxon>
        <taxon>campanulids</taxon>
        <taxon>Asterales</taxon>
        <taxon>Asteraceae</taxon>
        <taxon>Carduoideae</taxon>
        <taxon>Cardueae</taxon>
        <taxon>Arctiinae</taxon>
        <taxon>Arctium</taxon>
    </lineage>
</organism>
<accession>A0ACB8XTI9</accession>
<proteinExistence type="predicted"/>
<dbReference type="EMBL" id="CM042062">
    <property type="protein sequence ID" value="KAI3670084.1"/>
    <property type="molecule type" value="Genomic_DNA"/>
</dbReference>
<reference evidence="2" key="1">
    <citation type="journal article" date="2022" name="Mol. Ecol. Resour.">
        <title>The genomes of chicory, endive, great burdock and yacon provide insights into Asteraceae palaeo-polyploidization history and plant inulin production.</title>
        <authorList>
            <person name="Fan W."/>
            <person name="Wang S."/>
            <person name="Wang H."/>
            <person name="Wang A."/>
            <person name="Jiang F."/>
            <person name="Liu H."/>
            <person name="Zhao H."/>
            <person name="Xu D."/>
            <person name="Zhang Y."/>
        </authorList>
    </citation>
    <scope>NUCLEOTIDE SEQUENCE [LARGE SCALE GENOMIC DNA]</scope>
    <source>
        <strain evidence="2">cv. Niubang</strain>
    </source>
</reference>
<sequence>MSTHEHTAHQIQIHTTQLRHDQGGARSLLLQQPSNGKIVLSVIALLSVGGILLGLAGITLVGTVIGIALATPVFVIFSPVIVPAALVFGLAVAGFLTSGTFGLTGLRSLSLLVNCVRQATGWMPENVEHAKGGMQDLAVYAGKKTKEVGQTIQDKANEDEGQSQDQSQGQSQSQGGGSI</sequence>
<reference evidence="1 2" key="2">
    <citation type="journal article" date="2022" name="Mol. Ecol. Resour.">
        <title>The genomes of chicory, endive, great burdock and yacon provide insights into Asteraceae paleo-polyploidization history and plant inulin production.</title>
        <authorList>
            <person name="Fan W."/>
            <person name="Wang S."/>
            <person name="Wang H."/>
            <person name="Wang A."/>
            <person name="Jiang F."/>
            <person name="Liu H."/>
            <person name="Zhao H."/>
            <person name="Xu D."/>
            <person name="Zhang Y."/>
        </authorList>
    </citation>
    <scope>NUCLEOTIDE SEQUENCE [LARGE SCALE GENOMIC DNA]</scope>
    <source>
        <strain evidence="2">cv. Niubang</strain>
    </source>
</reference>
<protein>
    <submittedName>
        <fullName evidence="1">Uncharacterized protein</fullName>
    </submittedName>
</protein>
<keyword evidence="2" id="KW-1185">Reference proteome</keyword>